<evidence type="ECO:0000313" key="3">
    <source>
        <dbReference type="EMBL" id="QTD46226.1"/>
    </source>
</evidence>
<sequence length="265" mass="27536">MPPPESPAAPSPRGDNASGRGNPGHGVPRWPAPRPSGAACCAAALEWGCRGHYGFDSCLRWLGKRWGLIRLESIGHRRNPGHGVPRWPASRPARVSRGLTALGHDFSRGCQRGFGVALGRLPCKHAAGGFTLIELMVVVAIIAIGTAVASLALRDGEASALAREGDRLAALLESARAQSRASGVPVVWRPVPGGFAWQGLPPGAAPLPTRWLDPATHAVGNAVLRLGPDPIIDAQAAVLARDGAAQPLRIATDGLRPFGVTAEAP</sequence>
<keyword evidence="4" id="KW-1185">Reference proteome</keyword>
<feature type="transmembrane region" description="Helical" evidence="2">
    <location>
        <begin position="130"/>
        <end position="153"/>
    </location>
</feature>
<organism evidence="3 4">
    <name type="scientific">Ottowia testudinis</name>
    <dbReference type="NCBI Taxonomy" id="2816950"/>
    <lineage>
        <taxon>Bacteria</taxon>
        <taxon>Pseudomonadati</taxon>
        <taxon>Pseudomonadota</taxon>
        <taxon>Betaproteobacteria</taxon>
        <taxon>Burkholderiales</taxon>
        <taxon>Comamonadaceae</taxon>
        <taxon>Ottowia</taxon>
    </lineage>
</organism>
<reference evidence="3" key="1">
    <citation type="submission" date="2021-03" db="EMBL/GenBank/DDBJ databases">
        <title>Ottowia sp. 27C isolated from the cloaca of a Giant Asian pond turtle (Heosemys grandis).</title>
        <authorList>
            <person name="Spergser J."/>
            <person name="Busse H.-J."/>
        </authorList>
    </citation>
    <scope>NUCLEOTIDE SEQUENCE</scope>
    <source>
        <strain evidence="3">27C</strain>
    </source>
</reference>
<protein>
    <submittedName>
        <fullName evidence="3">Prepilin-type N-terminal cleavage/methylation domain-containing protein</fullName>
    </submittedName>
</protein>
<proteinExistence type="predicted"/>
<accession>A0A975CJI0</accession>
<evidence type="ECO:0000256" key="1">
    <source>
        <dbReference type="SAM" id="MobiDB-lite"/>
    </source>
</evidence>
<dbReference type="EMBL" id="CP071796">
    <property type="protein sequence ID" value="QTD46226.1"/>
    <property type="molecule type" value="Genomic_DNA"/>
</dbReference>
<dbReference type="InterPro" id="IPR012902">
    <property type="entry name" value="N_methyl_site"/>
</dbReference>
<dbReference type="KEGG" id="otd:J1M35_04815"/>
<name>A0A975CJI0_9BURK</name>
<keyword evidence="2" id="KW-0812">Transmembrane</keyword>
<dbReference type="NCBIfam" id="TIGR02532">
    <property type="entry name" value="IV_pilin_GFxxxE"/>
    <property type="match status" value="1"/>
</dbReference>
<evidence type="ECO:0000256" key="2">
    <source>
        <dbReference type="SAM" id="Phobius"/>
    </source>
</evidence>
<dbReference type="Pfam" id="PF07963">
    <property type="entry name" value="N_methyl"/>
    <property type="match status" value="1"/>
</dbReference>
<keyword evidence="2" id="KW-1133">Transmembrane helix</keyword>
<dbReference type="AlphaFoldDB" id="A0A975CJI0"/>
<dbReference type="InterPro" id="IPR045584">
    <property type="entry name" value="Pilin-like"/>
</dbReference>
<feature type="region of interest" description="Disordered" evidence="1">
    <location>
        <begin position="1"/>
        <end position="30"/>
    </location>
</feature>
<gene>
    <name evidence="3" type="ORF">J1M35_04815</name>
</gene>
<keyword evidence="2" id="KW-0472">Membrane</keyword>
<evidence type="ECO:0000313" key="4">
    <source>
        <dbReference type="Proteomes" id="UP000663903"/>
    </source>
</evidence>
<dbReference type="Gene3D" id="3.30.700.10">
    <property type="entry name" value="Glycoprotein, Type 4 Pilin"/>
    <property type="match status" value="1"/>
</dbReference>
<dbReference type="Proteomes" id="UP000663903">
    <property type="component" value="Chromosome"/>
</dbReference>
<dbReference type="SUPFAM" id="SSF54523">
    <property type="entry name" value="Pili subunits"/>
    <property type="match status" value="1"/>
</dbReference>
<feature type="compositionally biased region" description="Pro residues" evidence="1">
    <location>
        <begin position="1"/>
        <end position="10"/>
    </location>
</feature>